<proteinExistence type="predicted"/>
<reference evidence="4 5" key="1">
    <citation type="submission" date="2021-05" db="EMBL/GenBank/DDBJ databases">
        <title>Genome Assembly of Synthetic Allotetraploid Brassica napus Reveals Homoeologous Exchanges between Subgenomes.</title>
        <authorList>
            <person name="Davis J.T."/>
        </authorList>
    </citation>
    <scope>NUCLEOTIDE SEQUENCE [LARGE SCALE GENOMIC DNA]</scope>
    <source>
        <strain evidence="5">cv. Da-Ae</strain>
        <tissue evidence="4">Seedling</tissue>
    </source>
</reference>
<feature type="compositionally biased region" description="Polar residues" evidence="3">
    <location>
        <begin position="1"/>
        <end position="12"/>
    </location>
</feature>
<evidence type="ECO:0000256" key="2">
    <source>
        <dbReference type="ARBA" id="ARBA00023306"/>
    </source>
</evidence>
<keyword evidence="1" id="KW-0649">Protein kinase inhibitor</keyword>
<sequence>MDFSSPMDSSGKTLKVKTPINKKLEKEGEEEDGFTTPKGTQFKIPPLLQCPPAPVRGGIQQTTTPRRLTSVNTSYVSHCWGQWLPTKEKDKELDIPLLNEKVSKNIELDLATQRGEKGAACDGIVLNAGIVDHLLGCEGAEDVTVAMERAKEAIDKNQAMESPAKSLKGKSPINNKQEKEEDQAMDSPGKLFTVKNPVQAPINKKPEEEDGFPTPEGEPFSLQLLVKQNQENQAMDSQGKLFPEKFPVQAPEKEDGWTWRSPKKRPSNNVVKNPPQGSIPPKVDPHEREGEEEDGFTTPKGVQFRIPPHVDCPPTPPRGGIQQKAIEKRRKRSSPRRLTSVNAMDSPGKPLKVTILAMAPPRKSFKVNIPAPAPINNKPEKEEDGFTTPKEVQSRNPPQPKTPQAPSKGKPPLPDRSGIRQKTIQDLNTFFSKTHK</sequence>
<dbReference type="EMBL" id="JAGKQM010000002">
    <property type="protein sequence ID" value="KAH0938306.1"/>
    <property type="molecule type" value="Genomic_DNA"/>
</dbReference>
<feature type="region of interest" description="Disordered" evidence="3">
    <location>
        <begin position="156"/>
        <end position="349"/>
    </location>
</feature>
<feature type="compositionally biased region" description="Pro residues" evidence="3">
    <location>
        <begin position="397"/>
        <end position="414"/>
    </location>
</feature>
<feature type="compositionally biased region" description="Polar residues" evidence="3">
    <location>
        <begin position="420"/>
        <end position="436"/>
    </location>
</feature>
<keyword evidence="2" id="KW-0131">Cell cycle</keyword>
<feature type="compositionally biased region" description="Low complexity" evidence="3">
    <location>
        <begin position="368"/>
        <end position="377"/>
    </location>
</feature>
<dbReference type="InterPro" id="IPR040389">
    <property type="entry name" value="SMR"/>
</dbReference>
<keyword evidence="5" id="KW-1185">Reference proteome</keyword>
<feature type="region of interest" description="Disordered" evidence="3">
    <location>
        <begin position="361"/>
        <end position="436"/>
    </location>
</feature>
<feature type="region of interest" description="Disordered" evidence="3">
    <location>
        <begin position="1"/>
        <end position="43"/>
    </location>
</feature>
<dbReference type="Proteomes" id="UP000824890">
    <property type="component" value="Unassembled WGS sequence"/>
</dbReference>
<accession>A0ABQ8E9J4</accession>
<dbReference type="PANTHER" id="PTHR33142">
    <property type="entry name" value="CYCLIN-DEPENDENT PROTEIN KINASE INHIBITOR SMR13"/>
    <property type="match status" value="1"/>
</dbReference>
<evidence type="ECO:0000313" key="5">
    <source>
        <dbReference type="Proteomes" id="UP000824890"/>
    </source>
</evidence>
<evidence type="ECO:0000256" key="1">
    <source>
        <dbReference type="ARBA" id="ARBA00023013"/>
    </source>
</evidence>
<organism evidence="4 5">
    <name type="scientific">Brassica napus</name>
    <name type="common">Rape</name>
    <dbReference type="NCBI Taxonomy" id="3708"/>
    <lineage>
        <taxon>Eukaryota</taxon>
        <taxon>Viridiplantae</taxon>
        <taxon>Streptophyta</taxon>
        <taxon>Embryophyta</taxon>
        <taxon>Tracheophyta</taxon>
        <taxon>Spermatophyta</taxon>
        <taxon>Magnoliopsida</taxon>
        <taxon>eudicotyledons</taxon>
        <taxon>Gunneridae</taxon>
        <taxon>Pentapetalae</taxon>
        <taxon>rosids</taxon>
        <taxon>malvids</taxon>
        <taxon>Brassicales</taxon>
        <taxon>Brassicaceae</taxon>
        <taxon>Brassiceae</taxon>
        <taxon>Brassica</taxon>
    </lineage>
</organism>
<evidence type="ECO:0000313" key="4">
    <source>
        <dbReference type="EMBL" id="KAH0938306.1"/>
    </source>
</evidence>
<comment type="caution">
    <text evidence="4">The sequence shown here is derived from an EMBL/GenBank/DDBJ whole genome shotgun (WGS) entry which is preliminary data.</text>
</comment>
<name>A0ABQ8E9J4_BRANA</name>
<evidence type="ECO:0000256" key="3">
    <source>
        <dbReference type="SAM" id="MobiDB-lite"/>
    </source>
</evidence>
<feature type="compositionally biased region" description="Polar residues" evidence="3">
    <location>
        <begin position="226"/>
        <end position="236"/>
    </location>
</feature>
<protein>
    <submittedName>
        <fullName evidence="4">Uncharacterized protein</fullName>
    </submittedName>
</protein>
<gene>
    <name evidence="4" type="ORF">HID58_005767</name>
</gene>
<dbReference type="PANTHER" id="PTHR33142:SF112">
    <property type="entry name" value="MACRO DOMAIN-CONTAINING PROTEIN"/>
    <property type="match status" value="1"/>
</dbReference>